<reference evidence="1 2" key="1">
    <citation type="journal article" date="2022" name="Allergy">
        <title>Genome assembly and annotation of Periplaneta americana reveal a comprehensive cockroach allergen profile.</title>
        <authorList>
            <person name="Wang L."/>
            <person name="Xiong Q."/>
            <person name="Saelim N."/>
            <person name="Wang L."/>
            <person name="Nong W."/>
            <person name="Wan A.T."/>
            <person name="Shi M."/>
            <person name="Liu X."/>
            <person name="Cao Q."/>
            <person name="Hui J.H.L."/>
            <person name="Sookrung N."/>
            <person name="Leung T.F."/>
            <person name="Tungtrongchitr A."/>
            <person name="Tsui S.K.W."/>
        </authorList>
    </citation>
    <scope>NUCLEOTIDE SEQUENCE [LARGE SCALE GENOMIC DNA]</scope>
    <source>
        <strain evidence="1">PWHHKU_190912</strain>
    </source>
</reference>
<accession>A0ABQ8SWQ4</accession>
<dbReference type="Proteomes" id="UP001148838">
    <property type="component" value="Unassembled WGS sequence"/>
</dbReference>
<comment type="caution">
    <text evidence="1">The sequence shown here is derived from an EMBL/GenBank/DDBJ whole genome shotgun (WGS) entry which is preliminary data.</text>
</comment>
<protein>
    <submittedName>
        <fullName evidence="1">Uncharacterized protein</fullName>
    </submittedName>
</protein>
<keyword evidence="2" id="KW-1185">Reference proteome</keyword>
<evidence type="ECO:0000313" key="1">
    <source>
        <dbReference type="EMBL" id="KAJ4438624.1"/>
    </source>
</evidence>
<gene>
    <name evidence="1" type="ORF">ANN_14571</name>
</gene>
<organism evidence="1 2">
    <name type="scientific">Periplaneta americana</name>
    <name type="common">American cockroach</name>
    <name type="synonym">Blatta americana</name>
    <dbReference type="NCBI Taxonomy" id="6978"/>
    <lineage>
        <taxon>Eukaryota</taxon>
        <taxon>Metazoa</taxon>
        <taxon>Ecdysozoa</taxon>
        <taxon>Arthropoda</taxon>
        <taxon>Hexapoda</taxon>
        <taxon>Insecta</taxon>
        <taxon>Pterygota</taxon>
        <taxon>Neoptera</taxon>
        <taxon>Polyneoptera</taxon>
        <taxon>Dictyoptera</taxon>
        <taxon>Blattodea</taxon>
        <taxon>Blattoidea</taxon>
        <taxon>Blattidae</taxon>
        <taxon>Blattinae</taxon>
        <taxon>Periplaneta</taxon>
    </lineage>
</organism>
<sequence length="89" mass="10118">MIGQSFVKIDENQLHSGAFRPHYSIGYHTTTQNCPTTVVNNDALIDNTQNIFYPTCTNYIDLYRYTKLKTIECRAGTNRIPSIDSPKST</sequence>
<proteinExistence type="predicted"/>
<evidence type="ECO:0000313" key="2">
    <source>
        <dbReference type="Proteomes" id="UP001148838"/>
    </source>
</evidence>
<name>A0ABQ8SWQ4_PERAM</name>
<dbReference type="EMBL" id="JAJSOF020000019">
    <property type="protein sequence ID" value="KAJ4438624.1"/>
    <property type="molecule type" value="Genomic_DNA"/>
</dbReference>